<keyword evidence="5" id="KW-1185">Reference proteome</keyword>
<evidence type="ECO:0000256" key="2">
    <source>
        <dbReference type="ARBA" id="ARBA00023315"/>
    </source>
</evidence>
<dbReference type="RefSeq" id="WP_189463543.1">
    <property type="nucleotide sequence ID" value="NZ_BMXN01000009.1"/>
</dbReference>
<dbReference type="EMBL" id="BMXN01000009">
    <property type="protein sequence ID" value="GGW26999.1"/>
    <property type="molecule type" value="Genomic_DNA"/>
</dbReference>
<dbReference type="InterPro" id="IPR016181">
    <property type="entry name" value="Acyl_CoA_acyltransferase"/>
</dbReference>
<sequence length="173" mass="19290">MNGVTLRTAHVNELGALVAIDDDASQLFVRAGLDIDIEQGHPFVVSEQQRWALAIERGLALVAADTGNRPVGFMILGDVDGEPYLDQLSVRTGHMHQGIGSMLVHHAISWSAHRPLWLTTYAHLPWNKPFYEKHGFVKHPEEECGAELCAILREQRAALPDPMQRIAMVRRCP</sequence>
<evidence type="ECO:0000313" key="4">
    <source>
        <dbReference type="EMBL" id="GGW26999.1"/>
    </source>
</evidence>
<evidence type="ECO:0000313" key="5">
    <source>
        <dbReference type="Proteomes" id="UP000623776"/>
    </source>
</evidence>
<dbReference type="AlphaFoldDB" id="A0A8H9I546"/>
<keyword evidence="2" id="KW-0012">Acyltransferase</keyword>
<dbReference type="InterPro" id="IPR000182">
    <property type="entry name" value="GNAT_dom"/>
</dbReference>
<proteinExistence type="predicted"/>
<dbReference type="Pfam" id="PF13508">
    <property type="entry name" value="Acetyltransf_7"/>
    <property type="match status" value="1"/>
</dbReference>
<dbReference type="SUPFAM" id="SSF55729">
    <property type="entry name" value="Acyl-CoA N-acyltransferases (Nat)"/>
    <property type="match status" value="1"/>
</dbReference>
<protein>
    <submittedName>
        <fullName evidence="4">N-acetyltransferase</fullName>
    </submittedName>
</protein>
<dbReference type="Proteomes" id="UP000623776">
    <property type="component" value="Unassembled WGS sequence"/>
</dbReference>
<feature type="domain" description="N-acetyltransferase" evidence="3">
    <location>
        <begin position="4"/>
        <end position="158"/>
    </location>
</feature>
<dbReference type="CDD" id="cd04301">
    <property type="entry name" value="NAT_SF"/>
    <property type="match status" value="1"/>
</dbReference>
<reference evidence="5" key="1">
    <citation type="journal article" date="2019" name="Int. J. Syst. Evol. Microbiol.">
        <title>The Global Catalogue of Microorganisms (GCM) 10K type strain sequencing project: providing services to taxonomists for standard genome sequencing and annotation.</title>
        <authorList>
            <consortium name="The Broad Institute Genomics Platform"/>
            <consortium name="The Broad Institute Genome Sequencing Center for Infectious Disease"/>
            <person name="Wu L."/>
            <person name="Ma J."/>
        </authorList>
    </citation>
    <scope>NUCLEOTIDE SEQUENCE [LARGE SCALE GENOMIC DNA]</scope>
    <source>
        <strain evidence="5">KCTC 22154</strain>
    </source>
</reference>
<comment type="caution">
    <text evidence="4">The sequence shown here is derived from an EMBL/GenBank/DDBJ whole genome shotgun (WGS) entry which is preliminary data.</text>
</comment>
<dbReference type="PANTHER" id="PTHR43800">
    <property type="entry name" value="PEPTIDYL-LYSINE N-ACETYLTRANSFERASE YJAB"/>
    <property type="match status" value="1"/>
</dbReference>
<evidence type="ECO:0000256" key="1">
    <source>
        <dbReference type="ARBA" id="ARBA00022679"/>
    </source>
</evidence>
<dbReference type="PROSITE" id="PS51186">
    <property type="entry name" value="GNAT"/>
    <property type="match status" value="1"/>
</dbReference>
<keyword evidence="1 4" id="KW-0808">Transferase</keyword>
<name>A0A8H9I546_9GAMM</name>
<organism evidence="4 5">
    <name type="scientific">Vreelandella hamiltonii</name>
    <dbReference type="NCBI Taxonomy" id="502829"/>
    <lineage>
        <taxon>Bacteria</taxon>
        <taxon>Pseudomonadati</taxon>
        <taxon>Pseudomonadota</taxon>
        <taxon>Gammaproteobacteria</taxon>
        <taxon>Oceanospirillales</taxon>
        <taxon>Halomonadaceae</taxon>
        <taxon>Vreelandella</taxon>
    </lineage>
</organism>
<gene>
    <name evidence="4" type="ORF">GCM10007157_19070</name>
</gene>
<dbReference type="Gene3D" id="3.40.630.30">
    <property type="match status" value="1"/>
</dbReference>
<accession>A0A8H9I546</accession>
<dbReference type="PANTHER" id="PTHR43800:SF1">
    <property type="entry name" value="PEPTIDYL-LYSINE N-ACETYLTRANSFERASE YJAB"/>
    <property type="match status" value="1"/>
</dbReference>
<dbReference type="GO" id="GO:0016747">
    <property type="term" value="F:acyltransferase activity, transferring groups other than amino-acyl groups"/>
    <property type="evidence" value="ECO:0007669"/>
    <property type="project" value="InterPro"/>
</dbReference>
<evidence type="ECO:0000259" key="3">
    <source>
        <dbReference type="PROSITE" id="PS51186"/>
    </source>
</evidence>